<gene>
    <name evidence="1" type="ORF">HID58_037792</name>
</gene>
<comment type="caution">
    <text evidence="1">The sequence shown here is derived from an EMBL/GenBank/DDBJ whole genome shotgun (WGS) entry which is preliminary data.</text>
</comment>
<sequence length="151" mass="17322">MEVLKGFPQGDRGWKSYFFYVRLDQASVAAECLPSFRRLWGCTTPFLLFRKICASFETFSVVVRCFGVTSLPRGSALRSKLIDLVSARRLRMTWGCFFKIPPYLLSMPLGRAVVKGRPRLRMMQNRQLKIPSLVGENVAIGRTDPLRQWLS</sequence>
<evidence type="ECO:0000313" key="2">
    <source>
        <dbReference type="Proteomes" id="UP000824890"/>
    </source>
</evidence>
<name>A0ABQ8BNZ0_BRANA</name>
<dbReference type="EMBL" id="JAGKQM010000010">
    <property type="protein sequence ID" value="KAH0905965.1"/>
    <property type="molecule type" value="Genomic_DNA"/>
</dbReference>
<proteinExistence type="predicted"/>
<dbReference type="Proteomes" id="UP000824890">
    <property type="component" value="Unassembled WGS sequence"/>
</dbReference>
<protein>
    <submittedName>
        <fullName evidence="1">Uncharacterized protein</fullName>
    </submittedName>
</protein>
<accession>A0ABQ8BNZ0</accession>
<organism evidence="1 2">
    <name type="scientific">Brassica napus</name>
    <name type="common">Rape</name>
    <dbReference type="NCBI Taxonomy" id="3708"/>
    <lineage>
        <taxon>Eukaryota</taxon>
        <taxon>Viridiplantae</taxon>
        <taxon>Streptophyta</taxon>
        <taxon>Embryophyta</taxon>
        <taxon>Tracheophyta</taxon>
        <taxon>Spermatophyta</taxon>
        <taxon>Magnoliopsida</taxon>
        <taxon>eudicotyledons</taxon>
        <taxon>Gunneridae</taxon>
        <taxon>Pentapetalae</taxon>
        <taxon>rosids</taxon>
        <taxon>malvids</taxon>
        <taxon>Brassicales</taxon>
        <taxon>Brassicaceae</taxon>
        <taxon>Brassiceae</taxon>
        <taxon>Brassica</taxon>
    </lineage>
</organism>
<reference evidence="1 2" key="1">
    <citation type="submission" date="2021-05" db="EMBL/GenBank/DDBJ databases">
        <title>Genome Assembly of Synthetic Allotetraploid Brassica napus Reveals Homoeologous Exchanges between Subgenomes.</title>
        <authorList>
            <person name="Davis J.T."/>
        </authorList>
    </citation>
    <scope>NUCLEOTIDE SEQUENCE [LARGE SCALE GENOMIC DNA]</scope>
    <source>
        <strain evidence="2">cv. Da-Ae</strain>
        <tissue evidence="1">Seedling</tissue>
    </source>
</reference>
<evidence type="ECO:0000313" key="1">
    <source>
        <dbReference type="EMBL" id="KAH0905965.1"/>
    </source>
</evidence>
<keyword evidence="2" id="KW-1185">Reference proteome</keyword>